<keyword evidence="4" id="KW-1185">Reference proteome</keyword>
<dbReference type="Proteomes" id="UP001215598">
    <property type="component" value="Unassembled WGS sequence"/>
</dbReference>
<name>A0AAD7IBV6_9AGAR</name>
<dbReference type="InterPro" id="IPR045339">
    <property type="entry name" value="DUF6534"/>
</dbReference>
<dbReference type="EMBL" id="JARKIB010000112">
    <property type="protein sequence ID" value="KAJ7738395.1"/>
    <property type="molecule type" value="Genomic_DNA"/>
</dbReference>
<feature type="transmembrane region" description="Helical" evidence="1">
    <location>
        <begin position="153"/>
        <end position="174"/>
    </location>
</feature>
<feature type="transmembrane region" description="Helical" evidence="1">
    <location>
        <begin position="222"/>
        <end position="243"/>
    </location>
</feature>
<gene>
    <name evidence="3" type="ORF">B0H16DRAFT_98250</name>
</gene>
<evidence type="ECO:0000256" key="1">
    <source>
        <dbReference type="SAM" id="Phobius"/>
    </source>
</evidence>
<dbReference type="Pfam" id="PF20152">
    <property type="entry name" value="DUF6534"/>
    <property type="match status" value="1"/>
</dbReference>
<feature type="transmembrane region" description="Helical" evidence="1">
    <location>
        <begin position="194"/>
        <end position="216"/>
    </location>
</feature>
<protein>
    <recommendedName>
        <fullName evidence="2">DUF6534 domain-containing protein</fullName>
    </recommendedName>
</protein>
<keyword evidence="1" id="KW-1133">Transmembrane helix</keyword>
<keyword evidence="1" id="KW-0812">Transmembrane</keyword>
<evidence type="ECO:0000313" key="3">
    <source>
        <dbReference type="EMBL" id="KAJ7738395.1"/>
    </source>
</evidence>
<reference evidence="3" key="1">
    <citation type="submission" date="2023-03" db="EMBL/GenBank/DDBJ databases">
        <title>Massive genome expansion in bonnet fungi (Mycena s.s.) driven by repeated elements and novel gene families across ecological guilds.</title>
        <authorList>
            <consortium name="Lawrence Berkeley National Laboratory"/>
            <person name="Harder C.B."/>
            <person name="Miyauchi S."/>
            <person name="Viragh M."/>
            <person name="Kuo A."/>
            <person name="Thoen E."/>
            <person name="Andreopoulos B."/>
            <person name="Lu D."/>
            <person name="Skrede I."/>
            <person name="Drula E."/>
            <person name="Henrissat B."/>
            <person name="Morin E."/>
            <person name="Kohler A."/>
            <person name="Barry K."/>
            <person name="LaButti K."/>
            <person name="Morin E."/>
            <person name="Salamov A."/>
            <person name="Lipzen A."/>
            <person name="Mereny Z."/>
            <person name="Hegedus B."/>
            <person name="Baldrian P."/>
            <person name="Stursova M."/>
            <person name="Weitz H."/>
            <person name="Taylor A."/>
            <person name="Grigoriev I.V."/>
            <person name="Nagy L.G."/>
            <person name="Martin F."/>
            <person name="Kauserud H."/>
        </authorList>
    </citation>
    <scope>NUCLEOTIDE SEQUENCE</scope>
    <source>
        <strain evidence="3">CBHHK182m</strain>
    </source>
</reference>
<feature type="transmembrane region" description="Helical" evidence="1">
    <location>
        <begin position="118"/>
        <end position="138"/>
    </location>
</feature>
<proteinExistence type="predicted"/>
<feature type="transmembrane region" description="Helical" evidence="1">
    <location>
        <begin position="6"/>
        <end position="29"/>
    </location>
</feature>
<comment type="caution">
    <text evidence="3">The sequence shown here is derived from an EMBL/GenBank/DDBJ whole genome shotgun (WGS) entry which is preliminary data.</text>
</comment>
<evidence type="ECO:0000313" key="4">
    <source>
        <dbReference type="Proteomes" id="UP001215598"/>
    </source>
</evidence>
<keyword evidence="1" id="KW-0472">Membrane</keyword>
<evidence type="ECO:0000259" key="2">
    <source>
        <dbReference type="Pfam" id="PF20152"/>
    </source>
</evidence>
<accession>A0AAD7IBV6</accession>
<dbReference type="AlphaFoldDB" id="A0AAD7IBV6"/>
<feature type="domain" description="DUF6534" evidence="2">
    <location>
        <begin position="159"/>
        <end position="240"/>
    </location>
</feature>
<feature type="transmembrane region" description="Helical" evidence="1">
    <location>
        <begin position="41"/>
        <end position="70"/>
    </location>
</feature>
<sequence length="307" mass="33656">MAVQAGNAVLLIASWINAMLYMLEILLAIRYFQRPNRPKSHLLGVAIFLLADTVSSIGICAQVYVTVLIFPCTGAYIPALFWPLSVTILGTYTTASVEQAFLCYLFHSVTHRRWITGFFILTIFFHLGASYSSAGLILSEHSPVGKAFITTQIGAIGCAATDILIGAALGISFFRLEASVLKGRPTHTVIRRLLILSVTSGIVVASVTVISVALLVSNIPSYSIFFFIQGRTYAITVLTNFLLGLPMNDRPALTEIDSTPTRRNPNNPTEVVFHLDYRRTSSNHTRPESLNLQVLPDIHGKSRPDSD</sequence>
<feature type="transmembrane region" description="Helical" evidence="1">
    <location>
        <begin position="82"/>
        <end position="106"/>
    </location>
</feature>
<organism evidence="3 4">
    <name type="scientific">Mycena metata</name>
    <dbReference type="NCBI Taxonomy" id="1033252"/>
    <lineage>
        <taxon>Eukaryota</taxon>
        <taxon>Fungi</taxon>
        <taxon>Dikarya</taxon>
        <taxon>Basidiomycota</taxon>
        <taxon>Agaricomycotina</taxon>
        <taxon>Agaricomycetes</taxon>
        <taxon>Agaricomycetidae</taxon>
        <taxon>Agaricales</taxon>
        <taxon>Marasmiineae</taxon>
        <taxon>Mycenaceae</taxon>
        <taxon>Mycena</taxon>
    </lineage>
</organism>